<dbReference type="InterPro" id="IPR053152">
    <property type="entry name" value="Hydrolase_YcaC-like"/>
</dbReference>
<reference evidence="2 3" key="1">
    <citation type="submission" date="2014-03" db="EMBL/GenBank/DDBJ databases">
        <title>Bradyrhizobium valentinum sp. nov., isolated from effective nodules of Lupinus mariae-josephae, a lupine endemic of basic-lime soils in Eastern Spain.</title>
        <authorList>
            <person name="Duran D."/>
            <person name="Rey L."/>
            <person name="Navarro A."/>
            <person name="Busquets A."/>
            <person name="Imperial J."/>
            <person name="Ruiz-Argueso T."/>
        </authorList>
    </citation>
    <scope>NUCLEOTIDE SEQUENCE [LARGE SCALE GENOMIC DNA]</scope>
    <source>
        <strain evidence="2 3">CCBAU 23086</strain>
    </source>
</reference>
<dbReference type="OrthoDB" id="9789777at2"/>
<sequence>MLLIDHQVGTMSWVKSIPLDELKRNTLLLAKTAGILKLPVVLTSSMEDHAQGPLLSELGQILPDAFAARIKRVGIVNAMDDENFAAAVRATGRKKLVIAGVTNDVCTVFPALSLVREGFEVQVVADAGGSPSRIGDDMALRRMERGGVTLTSTNQLVAELVGNWTTPESSQVVQVVMEALQA</sequence>
<dbReference type="Proteomes" id="UP000051660">
    <property type="component" value="Unassembled WGS sequence"/>
</dbReference>
<dbReference type="AlphaFoldDB" id="A0A0R3MWY1"/>
<comment type="caution">
    <text evidence="2">The sequence shown here is derived from an EMBL/GenBank/DDBJ whole genome shotgun (WGS) entry which is preliminary data.</text>
</comment>
<evidence type="ECO:0000313" key="3">
    <source>
        <dbReference type="Proteomes" id="UP000051660"/>
    </source>
</evidence>
<proteinExistence type="predicted"/>
<dbReference type="Pfam" id="PF00857">
    <property type="entry name" value="Isochorismatase"/>
    <property type="match status" value="1"/>
</dbReference>
<dbReference type="PANTHER" id="PTHR43559:SF3">
    <property type="entry name" value="HYDROLASE YCAC-RELATED"/>
    <property type="match status" value="1"/>
</dbReference>
<protein>
    <submittedName>
        <fullName evidence="2">Isochorismatase</fullName>
    </submittedName>
</protein>
<accession>A0A0R3MWY1</accession>
<name>A0A0R3MWY1_9BRAD</name>
<evidence type="ECO:0000259" key="1">
    <source>
        <dbReference type="Pfam" id="PF00857"/>
    </source>
</evidence>
<dbReference type="RefSeq" id="WP_057858690.1">
    <property type="nucleotide sequence ID" value="NZ_LLYB01000065.1"/>
</dbReference>
<dbReference type="PANTHER" id="PTHR43559">
    <property type="entry name" value="HYDROLASE YCAC-RELATED"/>
    <property type="match status" value="1"/>
</dbReference>
<dbReference type="Gene3D" id="3.40.50.850">
    <property type="entry name" value="Isochorismatase-like"/>
    <property type="match status" value="1"/>
</dbReference>
<dbReference type="SUPFAM" id="SSF52499">
    <property type="entry name" value="Isochorismatase-like hydrolases"/>
    <property type="match status" value="1"/>
</dbReference>
<feature type="domain" description="Isochorismatase-like" evidence="1">
    <location>
        <begin position="2"/>
        <end position="155"/>
    </location>
</feature>
<gene>
    <name evidence="2" type="ORF">CQ14_15025</name>
</gene>
<organism evidence="2 3">
    <name type="scientific">Bradyrhizobium lablabi</name>
    <dbReference type="NCBI Taxonomy" id="722472"/>
    <lineage>
        <taxon>Bacteria</taxon>
        <taxon>Pseudomonadati</taxon>
        <taxon>Pseudomonadota</taxon>
        <taxon>Alphaproteobacteria</taxon>
        <taxon>Hyphomicrobiales</taxon>
        <taxon>Nitrobacteraceae</taxon>
        <taxon>Bradyrhizobium</taxon>
    </lineage>
</organism>
<evidence type="ECO:0000313" key="2">
    <source>
        <dbReference type="EMBL" id="KRR24062.1"/>
    </source>
</evidence>
<dbReference type="InterPro" id="IPR036380">
    <property type="entry name" value="Isochorismatase-like_sf"/>
</dbReference>
<dbReference type="InterPro" id="IPR000868">
    <property type="entry name" value="Isochorismatase-like_dom"/>
</dbReference>
<dbReference type="EMBL" id="LLYB01000065">
    <property type="protein sequence ID" value="KRR24062.1"/>
    <property type="molecule type" value="Genomic_DNA"/>
</dbReference>